<dbReference type="AlphaFoldDB" id="A0A2S6G199"/>
<sequence length="80" mass="8970">MNITVYSTETCPWCIKVKEYLRENKISFNEKDINLDRNAAIEMMSKSGQGGVPVLDIDGKIIVGFDKENIDKVLSLSSES</sequence>
<dbReference type="InterPro" id="IPR011767">
    <property type="entry name" value="GLR_AS"/>
</dbReference>
<dbReference type="InterPro" id="IPR011911">
    <property type="entry name" value="GlrX_YruB"/>
</dbReference>
<evidence type="ECO:0000313" key="3">
    <source>
        <dbReference type="Proteomes" id="UP000239863"/>
    </source>
</evidence>
<dbReference type="RefSeq" id="WP_104408923.1">
    <property type="nucleotide sequence ID" value="NZ_PTIS01000001.1"/>
</dbReference>
<evidence type="ECO:0000259" key="1">
    <source>
        <dbReference type="Pfam" id="PF00462"/>
    </source>
</evidence>
<dbReference type="PANTHER" id="PTHR34386">
    <property type="entry name" value="GLUTAREDOXIN"/>
    <property type="match status" value="1"/>
</dbReference>
<dbReference type="PROSITE" id="PS00195">
    <property type="entry name" value="GLUTAREDOXIN_1"/>
    <property type="match status" value="1"/>
</dbReference>
<evidence type="ECO:0000313" key="2">
    <source>
        <dbReference type="EMBL" id="PPK49545.1"/>
    </source>
</evidence>
<comment type="caution">
    <text evidence="2">The sequence shown here is derived from an EMBL/GenBank/DDBJ whole genome shotgun (WGS) entry which is preliminary data.</text>
</comment>
<accession>A0A2S6G199</accession>
<name>A0A2S6G199_9CLOT</name>
<dbReference type="InterPro" id="IPR002109">
    <property type="entry name" value="Glutaredoxin"/>
</dbReference>
<dbReference type="GO" id="GO:0045454">
    <property type="term" value="P:cell redox homeostasis"/>
    <property type="evidence" value="ECO:0007669"/>
    <property type="project" value="TreeGrafter"/>
</dbReference>
<dbReference type="OrthoDB" id="9795531at2"/>
<dbReference type="InterPro" id="IPR036249">
    <property type="entry name" value="Thioredoxin-like_sf"/>
</dbReference>
<proteinExistence type="predicted"/>
<gene>
    <name evidence="2" type="ORF">BD821_101206</name>
</gene>
<dbReference type="CDD" id="cd02976">
    <property type="entry name" value="NrdH"/>
    <property type="match status" value="1"/>
</dbReference>
<dbReference type="SUPFAM" id="SSF52833">
    <property type="entry name" value="Thioredoxin-like"/>
    <property type="match status" value="1"/>
</dbReference>
<dbReference type="InterPro" id="IPR051548">
    <property type="entry name" value="Grx-like_ET"/>
</dbReference>
<dbReference type="GO" id="GO:0009055">
    <property type="term" value="F:electron transfer activity"/>
    <property type="evidence" value="ECO:0007669"/>
    <property type="project" value="TreeGrafter"/>
</dbReference>
<dbReference type="PANTHER" id="PTHR34386:SF1">
    <property type="entry name" value="GLUTAREDOXIN-LIKE PROTEIN NRDH"/>
    <property type="match status" value="1"/>
</dbReference>
<dbReference type="NCBIfam" id="TIGR02196">
    <property type="entry name" value="GlrX_YruB"/>
    <property type="match status" value="1"/>
</dbReference>
<dbReference type="EMBL" id="PTIS01000001">
    <property type="protein sequence ID" value="PPK49545.1"/>
    <property type="molecule type" value="Genomic_DNA"/>
</dbReference>
<dbReference type="Pfam" id="PF00462">
    <property type="entry name" value="Glutaredoxin"/>
    <property type="match status" value="1"/>
</dbReference>
<dbReference type="Gene3D" id="3.40.30.10">
    <property type="entry name" value="Glutaredoxin"/>
    <property type="match status" value="1"/>
</dbReference>
<dbReference type="Proteomes" id="UP000239863">
    <property type="component" value="Unassembled WGS sequence"/>
</dbReference>
<reference evidence="2 3" key="1">
    <citation type="submission" date="2018-02" db="EMBL/GenBank/DDBJ databases">
        <title>Genomic Encyclopedia of Archaeal and Bacterial Type Strains, Phase II (KMG-II): from individual species to whole genera.</title>
        <authorList>
            <person name="Goeker M."/>
        </authorList>
    </citation>
    <scope>NUCLEOTIDE SEQUENCE [LARGE SCALE GENOMIC DNA]</scope>
    <source>
        <strain evidence="2 3">DSM 15099</strain>
    </source>
</reference>
<organism evidence="2 3">
    <name type="scientific">Clostridium algidicarnis DSM 15099</name>
    <dbReference type="NCBI Taxonomy" id="1121295"/>
    <lineage>
        <taxon>Bacteria</taxon>
        <taxon>Bacillati</taxon>
        <taxon>Bacillota</taxon>
        <taxon>Clostridia</taxon>
        <taxon>Eubacteriales</taxon>
        <taxon>Clostridiaceae</taxon>
        <taxon>Clostridium</taxon>
    </lineage>
</organism>
<feature type="domain" description="Glutaredoxin" evidence="1">
    <location>
        <begin position="3"/>
        <end position="62"/>
    </location>
</feature>
<protein>
    <submittedName>
        <fullName evidence="2">Glutaredoxin-like YruB-family protein</fullName>
    </submittedName>
</protein>
<dbReference type="STRING" id="37659.GCA_000703125_02751"/>
<dbReference type="PROSITE" id="PS51354">
    <property type="entry name" value="GLUTAREDOXIN_2"/>
    <property type="match status" value="1"/>
</dbReference>